<dbReference type="AlphaFoldDB" id="A0A7C3PCL1"/>
<dbReference type="GO" id="GO:0016763">
    <property type="term" value="F:pentosyltransferase activity"/>
    <property type="evidence" value="ECO:0007669"/>
    <property type="project" value="TreeGrafter"/>
</dbReference>
<feature type="transmembrane region" description="Helical" evidence="8">
    <location>
        <begin position="190"/>
        <end position="211"/>
    </location>
</feature>
<feature type="transmembrane region" description="Helical" evidence="8">
    <location>
        <begin position="121"/>
        <end position="138"/>
    </location>
</feature>
<evidence type="ECO:0000259" key="9">
    <source>
        <dbReference type="Pfam" id="PF13231"/>
    </source>
</evidence>
<comment type="caution">
    <text evidence="10">The sequence shown here is derived from an EMBL/GenBank/DDBJ whole genome shotgun (WGS) entry which is preliminary data.</text>
</comment>
<comment type="subcellular location">
    <subcellularLocation>
        <location evidence="1">Cell membrane</location>
        <topology evidence="1">Multi-pass membrane protein</topology>
    </subcellularLocation>
</comment>
<dbReference type="Pfam" id="PF13231">
    <property type="entry name" value="PMT_2"/>
    <property type="match status" value="1"/>
</dbReference>
<proteinExistence type="predicted"/>
<evidence type="ECO:0000256" key="5">
    <source>
        <dbReference type="ARBA" id="ARBA00022692"/>
    </source>
</evidence>
<keyword evidence="4 10" id="KW-0808">Transferase</keyword>
<evidence type="ECO:0000256" key="6">
    <source>
        <dbReference type="ARBA" id="ARBA00022989"/>
    </source>
</evidence>
<evidence type="ECO:0000256" key="8">
    <source>
        <dbReference type="SAM" id="Phobius"/>
    </source>
</evidence>
<dbReference type="EMBL" id="DSRU01000047">
    <property type="protein sequence ID" value="HFM96834.1"/>
    <property type="molecule type" value="Genomic_DNA"/>
</dbReference>
<evidence type="ECO:0000256" key="4">
    <source>
        <dbReference type="ARBA" id="ARBA00022679"/>
    </source>
</evidence>
<feature type="transmembrane region" description="Helical" evidence="8">
    <location>
        <begin position="98"/>
        <end position="115"/>
    </location>
</feature>
<evidence type="ECO:0000256" key="2">
    <source>
        <dbReference type="ARBA" id="ARBA00022475"/>
    </source>
</evidence>
<reference evidence="10" key="1">
    <citation type="journal article" date="2020" name="mSystems">
        <title>Genome- and Community-Level Interaction Insights into Carbon Utilization and Element Cycling Functions of Hydrothermarchaeota in Hydrothermal Sediment.</title>
        <authorList>
            <person name="Zhou Z."/>
            <person name="Liu Y."/>
            <person name="Xu W."/>
            <person name="Pan J."/>
            <person name="Luo Z.H."/>
            <person name="Li M."/>
        </authorList>
    </citation>
    <scope>NUCLEOTIDE SEQUENCE [LARGE SCALE GENOMIC DNA]</scope>
    <source>
        <strain evidence="10">SpSt-418</strain>
    </source>
</reference>
<feature type="transmembrane region" description="Helical" evidence="8">
    <location>
        <begin position="278"/>
        <end position="297"/>
    </location>
</feature>
<dbReference type="InterPro" id="IPR038731">
    <property type="entry name" value="RgtA/B/C-like"/>
</dbReference>
<protein>
    <submittedName>
        <fullName evidence="10">4-amino-4-deoxy-L-arabinose transferase</fullName>
    </submittedName>
</protein>
<sequence length="492" mass="56551">MAFLLVFLVVRLIFWFVAFPNPDEAYYWLWGQRPEWSYYDHPPFHAWIQGLFASVLGRSEFVVRLPNLFSNGLFFCLYYKICQYLYPDHYQGKFKRVLLLLFASPLYFLFLALAWHDHWLITFSLLGMYWFITFADRYRETGKGETWRLLGAGAAMGLALLCKYSAVFVLAGFFATIVTDKKLRSLLWDWRLYLAGAIAAGGLVPILIWNLQNDWQSFQYYADRSVQTAGFSLRWESLLGFVLFSILMVSPFHCRGFWKVLRKVSPLKVLSPVYQRLAFWVFIISTGTLCIVSLLSAALYYWNILAYLLLFPLVAGLGSPSTLQPNAAPKAVRRFPGLGAKVYGLLFATLLVVHYAIFPLSALVSKEGDPDSRMLYGWNQVEQVVKNKMNELGGDRAVALFTTDYRSASALAYQLNRADVLAISERIDQFDFWYPRDYPTLKGKPALILWDDWHPLTDEVRSQLSAEPGAIEIPVTCFGKWIKNYYLTTGRA</sequence>
<feature type="transmembrane region" description="Helical" evidence="8">
    <location>
        <begin position="238"/>
        <end position="258"/>
    </location>
</feature>
<dbReference type="PANTHER" id="PTHR33908:SF11">
    <property type="entry name" value="MEMBRANE PROTEIN"/>
    <property type="match status" value="1"/>
</dbReference>
<keyword evidence="5 8" id="KW-0812">Transmembrane</keyword>
<dbReference type="InterPro" id="IPR050297">
    <property type="entry name" value="LipidA_mod_glycosyltrf_83"/>
</dbReference>
<keyword evidence="6 8" id="KW-1133">Transmembrane helix</keyword>
<feature type="transmembrane region" description="Helical" evidence="8">
    <location>
        <begin position="304"/>
        <end position="323"/>
    </location>
</feature>
<dbReference type="PANTHER" id="PTHR33908">
    <property type="entry name" value="MANNOSYLTRANSFERASE YKCB-RELATED"/>
    <property type="match status" value="1"/>
</dbReference>
<feature type="transmembrane region" description="Helical" evidence="8">
    <location>
        <begin position="68"/>
        <end position="86"/>
    </location>
</feature>
<dbReference type="GO" id="GO:0005886">
    <property type="term" value="C:plasma membrane"/>
    <property type="evidence" value="ECO:0007669"/>
    <property type="project" value="UniProtKB-SubCell"/>
</dbReference>
<accession>A0A7C3PCL1</accession>
<evidence type="ECO:0000313" key="10">
    <source>
        <dbReference type="EMBL" id="HFM96834.1"/>
    </source>
</evidence>
<gene>
    <name evidence="10" type="ORF">ENR64_03540</name>
</gene>
<evidence type="ECO:0000256" key="7">
    <source>
        <dbReference type="ARBA" id="ARBA00023136"/>
    </source>
</evidence>
<feature type="transmembrane region" description="Helical" evidence="8">
    <location>
        <begin position="343"/>
        <end position="364"/>
    </location>
</feature>
<feature type="transmembrane region" description="Helical" evidence="8">
    <location>
        <begin position="150"/>
        <end position="178"/>
    </location>
</feature>
<keyword evidence="2" id="KW-1003">Cell membrane</keyword>
<feature type="domain" description="Glycosyltransferase RgtA/B/C/D-like" evidence="9">
    <location>
        <begin position="40"/>
        <end position="209"/>
    </location>
</feature>
<evidence type="ECO:0000256" key="3">
    <source>
        <dbReference type="ARBA" id="ARBA00022676"/>
    </source>
</evidence>
<evidence type="ECO:0000256" key="1">
    <source>
        <dbReference type="ARBA" id="ARBA00004651"/>
    </source>
</evidence>
<keyword evidence="7 8" id="KW-0472">Membrane</keyword>
<keyword evidence="3" id="KW-0328">Glycosyltransferase</keyword>
<dbReference type="GO" id="GO:0009103">
    <property type="term" value="P:lipopolysaccharide biosynthetic process"/>
    <property type="evidence" value="ECO:0007669"/>
    <property type="project" value="UniProtKB-ARBA"/>
</dbReference>
<name>A0A7C3PCL1_9CYAN</name>
<organism evidence="10">
    <name type="scientific">Oscillatoriales cyanobacterium SpSt-418</name>
    <dbReference type="NCBI Taxonomy" id="2282169"/>
    <lineage>
        <taxon>Bacteria</taxon>
        <taxon>Bacillati</taxon>
        <taxon>Cyanobacteriota</taxon>
        <taxon>Cyanophyceae</taxon>
        <taxon>Oscillatoriophycideae</taxon>
        <taxon>Oscillatoriales</taxon>
    </lineage>
</organism>